<keyword evidence="13 14" id="KW-0472">Membrane</keyword>
<evidence type="ECO:0000256" key="5">
    <source>
        <dbReference type="ARBA" id="ARBA00022553"/>
    </source>
</evidence>
<dbReference type="InterPro" id="IPR003661">
    <property type="entry name" value="HisK_dim/P_dom"/>
</dbReference>
<keyword evidence="9 16" id="KW-0418">Kinase</keyword>
<evidence type="ECO:0000256" key="13">
    <source>
        <dbReference type="ARBA" id="ARBA00023136"/>
    </source>
</evidence>
<reference evidence="17" key="1">
    <citation type="journal article" date="2019" name="Int. J. Syst. Evol. Microbiol.">
        <title>The Global Catalogue of Microorganisms (GCM) 10K type strain sequencing project: providing services to taxonomists for standard genome sequencing and annotation.</title>
        <authorList>
            <consortium name="The Broad Institute Genomics Platform"/>
            <consortium name="The Broad Institute Genome Sequencing Center for Infectious Disease"/>
            <person name="Wu L."/>
            <person name="Ma J."/>
        </authorList>
    </citation>
    <scope>NUCLEOTIDE SEQUENCE [LARGE SCALE GENOMIC DNA]</scope>
    <source>
        <strain evidence="17">JCM 11136</strain>
    </source>
</reference>
<keyword evidence="11 14" id="KW-1133">Transmembrane helix</keyword>
<dbReference type="Gene3D" id="3.40.50.620">
    <property type="entry name" value="HUPs"/>
    <property type="match status" value="1"/>
</dbReference>
<comment type="caution">
    <text evidence="16">The sequence shown here is derived from an EMBL/GenBank/DDBJ whole genome shotgun (WGS) entry which is preliminary data.</text>
</comment>
<dbReference type="InterPro" id="IPR038318">
    <property type="entry name" value="KdpD_sf"/>
</dbReference>
<evidence type="ECO:0000313" key="17">
    <source>
        <dbReference type="Proteomes" id="UP001501578"/>
    </source>
</evidence>
<feature type="transmembrane region" description="Helical" evidence="14">
    <location>
        <begin position="458"/>
        <end position="479"/>
    </location>
</feature>
<dbReference type="SUPFAM" id="SSF55874">
    <property type="entry name" value="ATPase domain of HSP90 chaperone/DNA topoisomerase II/histidine kinase"/>
    <property type="match status" value="1"/>
</dbReference>
<keyword evidence="12" id="KW-0902">Two-component regulatory system</keyword>
<dbReference type="Gene3D" id="1.20.120.620">
    <property type="entry name" value="Backbone structure of the membrane domain of e. Coli histidine kinase receptor kdpd"/>
    <property type="match status" value="1"/>
</dbReference>
<evidence type="ECO:0000256" key="10">
    <source>
        <dbReference type="ARBA" id="ARBA00022840"/>
    </source>
</evidence>
<dbReference type="Gene3D" id="3.30.565.10">
    <property type="entry name" value="Histidine kinase-like ATPase, C-terminal domain"/>
    <property type="match status" value="1"/>
</dbReference>
<evidence type="ECO:0000256" key="6">
    <source>
        <dbReference type="ARBA" id="ARBA00022679"/>
    </source>
</evidence>
<evidence type="ECO:0000256" key="12">
    <source>
        <dbReference type="ARBA" id="ARBA00023012"/>
    </source>
</evidence>
<feature type="domain" description="Histidine kinase" evidence="15">
    <location>
        <begin position="628"/>
        <end position="841"/>
    </location>
</feature>
<dbReference type="CDD" id="cd00075">
    <property type="entry name" value="HATPase"/>
    <property type="match status" value="1"/>
</dbReference>
<keyword evidence="17" id="KW-1185">Reference proteome</keyword>
<dbReference type="InterPro" id="IPR003852">
    <property type="entry name" value="Sig_transdc_His_kinase_KdpD_N"/>
</dbReference>
<comment type="subcellular location">
    <subcellularLocation>
        <location evidence="3">Cell membrane</location>
    </subcellularLocation>
    <subcellularLocation>
        <location evidence="2">Membrane</location>
        <topology evidence="2">Multi-pass membrane protein</topology>
    </subcellularLocation>
</comment>
<dbReference type="PANTHER" id="PTHR45569">
    <property type="entry name" value="SENSOR PROTEIN KDPD"/>
    <property type="match status" value="1"/>
</dbReference>
<evidence type="ECO:0000256" key="8">
    <source>
        <dbReference type="ARBA" id="ARBA00022741"/>
    </source>
</evidence>
<dbReference type="EMBL" id="BAAAHQ010000004">
    <property type="protein sequence ID" value="GAA0917044.1"/>
    <property type="molecule type" value="Genomic_DNA"/>
</dbReference>
<protein>
    <recommendedName>
        <fullName evidence="4">histidine kinase</fullName>
        <ecNumber evidence="4">2.7.13.3</ecNumber>
    </recommendedName>
</protein>
<evidence type="ECO:0000259" key="15">
    <source>
        <dbReference type="PROSITE" id="PS50109"/>
    </source>
</evidence>
<evidence type="ECO:0000256" key="11">
    <source>
        <dbReference type="ARBA" id="ARBA00022989"/>
    </source>
</evidence>
<dbReference type="Proteomes" id="UP001501578">
    <property type="component" value="Unassembled WGS sequence"/>
</dbReference>
<dbReference type="Pfam" id="PF00512">
    <property type="entry name" value="HisKA"/>
    <property type="match status" value="1"/>
</dbReference>
<dbReference type="Gene3D" id="1.10.287.130">
    <property type="match status" value="1"/>
</dbReference>
<name>A0ABP3Z889_9ACTN</name>
<evidence type="ECO:0000256" key="4">
    <source>
        <dbReference type="ARBA" id="ARBA00012438"/>
    </source>
</evidence>
<dbReference type="Pfam" id="PF02702">
    <property type="entry name" value="KdpD"/>
    <property type="match status" value="1"/>
</dbReference>
<keyword evidence="6" id="KW-0808">Transferase</keyword>
<dbReference type="Pfam" id="PF02518">
    <property type="entry name" value="HATPase_c"/>
    <property type="match status" value="1"/>
</dbReference>
<dbReference type="PRINTS" id="PR00344">
    <property type="entry name" value="BCTRLSENSOR"/>
</dbReference>
<evidence type="ECO:0000256" key="2">
    <source>
        <dbReference type="ARBA" id="ARBA00004141"/>
    </source>
</evidence>
<dbReference type="InterPro" id="IPR025201">
    <property type="entry name" value="KdpD_TM"/>
</dbReference>
<dbReference type="InterPro" id="IPR036890">
    <property type="entry name" value="HATPase_C_sf"/>
</dbReference>
<dbReference type="InterPro" id="IPR005467">
    <property type="entry name" value="His_kinase_dom"/>
</dbReference>
<evidence type="ECO:0000313" key="16">
    <source>
        <dbReference type="EMBL" id="GAA0917044.1"/>
    </source>
</evidence>
<dbReference type="Pfam" id="PF13493">
    <property type="entry name" value="DUF4118"/>
    <property type="match status" value="1"/>
</dbReference>
<dbReference type="PANTHER" id="PTHR45569:SF1">
    <property type="entry name" value="SENSOR PROTEIN KDPD"/>
    <property type="match status" value="1"/>
</dbReference>
<dbReference type="CDD" id="cd00082">
    <property type="entry name" value="HisKA"/>
    <property type="match status" value="1"/>
</dbReference>
<dbReference type="InterPro" id="IPR036097">
    <property type="entry name" value="HisK_dim/P_sf"/>
</dbReference>
<dbReference type="InterPro" id="IPR003594">
    <property type="entry name" value="HATPase_dom"/>
</dbReference>
<evidence type="ECO:0000256" key="3">
    <source>
        <dbReference type="ARBA" id="ARBA00004236"/>
    </source>
</evidence>
<evidence type="ECO:0000256" key="7">
    <source>
        <dbReference type="ARBA" id="ARBA00022692"/>
    </source>
</evidence>
<evidence type="ECO:0000256" key="14">
    <source>
        <dbReference type="SAM" id="Phobius"/>
    </source>
</evidence>
<dbReference type="SUPFAM" id="SSF52402">
    <property type="entry name" value="Adenine nucleotide alpha hydrolases-like"/>
    <property type="match status" value="1"/>
</dbReference>
<accession>A0ABP3Z889</accession>
<dbReference type="SUPFAM" id="SSF47384">
    <property type="entry name" value="Homodimeric domain of signal transducing histidine kinase"/>
    <property type="match status" value="1"/>
</dbReference>
<dbReference type="SMART" id="SM00387">
    <property type="entry name" value="HATPase_c"/>
    <property type="match status" value="1"/>
</dbReference>
<dbReference type="SMART" id="SM00388">
    <property type="entry name" value="HisKA"/>
    <property type="match status" value="1"/>
</dbReference>
<evidence type="ECO:0000256" key="9">
    <source>
        <dbReference type="ARBA" id="ARBA00022777"/>
    </source>
</evidence>
<organism evidence="16 17">
    <name type="scientific">Nonomuraea longicatena</name>
    <dbReference type="NCBI Taxonomy" id="83682"/>
    <lineage>
        <taxon>Bacteria</taxon>
        <taxon>Bacillati</taxon>
        <taxon>Actinomycetota</taxon>
        <taxon>Actinomycetes</taxon>
        <taxon>Streptosporangiales</taxon>
        <taxon>Streptosporangiaceae</taxon>
        <taxon>Nonomuraea</taxon>
    </lineage>
</organism>
<dbReference type="InterPro" id="IPR006016">
    <property type="entry name" value="UspA"/>
</dbReference>
<dbReference type="InterPro" id="IPR027417">
    <property type="entry name" value="P-loop_NTPase"/>
</dbReference>
<dbReference type="Pfam" id="PF00582">
    <property type="entry name" value="Usp"/>
    <property type="match status" value="1"/>
</dbReference>
<feature type="transmembrane region" description="Helical" evidence="14">
    <location>
        <begin position="379"/>
        <end position="397"/>
    </location>
</feature>
<keyword evidence="5" id="KW-0597">Phosphoprotein</keyword>
<keyword evidence="8" id="KW-0547">Nucleotide-binding</keyword>
<dbReference type="InterPro" id="IPR014729">
    <property type="entry name" value="Rossmann-like_a/b/a_fold"/>
</dbReference>
<evidence type="ECO:0000256" key="1">
    <source>
        <dbReference type="ARBA" id="ARBA00000085"/>
    </source>
</evidence>
<dbReference type="PROSITE" id="PS50109">
    <property type="entry name" value="HIS_KIN"/>
    <property type="match status" value="1"/>
</dbReference>
<sequence length="846" mass="91471">MARGRLRVYLGAAPGVGKTYAMLSEGRRALGRGRDLVVGFVETHNRPRTAELLADMELIPRQSLLYRGSSFTELDVDAVIARAPKIVLVDELAHTNVPGSRNVKRWQDIDEILDAGIDVISTVNIQHLESVNDVVQEITGIPQRETVPDEVVRRADQVELVDMSPDALRRRMAHGNIYTPEKVDAALSNYFRVGNLTALRELALLWVAGKVDDQLDRYRAEHGISQTWEARERVVVALTGGPEGDTLVRRAARVAARTKGADLLAVHVTSADGLAGGDPANLARQRTLVESLGGTYHQVVGDDIPRALLDFARGVNATQLVLGASRRGRFAQMFSRGVGVETTALSGSIDVHMITHEEAKKGRRRPQRSRAALTRKRRVAGWVLSVVGMPLLTAIFWPFRDDLSLPSEILLFLCMVIGVALMGGMWPAITAAIGGSLLLNYYFTPPVGQFTISDPENLFALAVFLVVAVAVSWIVDLAARRTREAANATADAEVLSTLAGHVLRGEAALPSLLARMRETFGLASVTLLERIGEPSPDDQSEPESWRIIATTGATPCTNPAMADTDIVIDESLVLTAKGRLMEAADRQVLEAFAAEAAVALRQQRLQEEARQARPLAEADRMRTALLAAVSHDLRTPLASAKAAVDSLRSTEIVWSDEDRGELLATAEESLTKLGRLVANLLDMSRLQAGVLGVALQQVALEEIVPRAVDDLGPLRERVEGDISVELPEITADPALLERVLSNLMSNAVRYSPPGQGVLVTASSHGEHVEIRVIDRGPGIPPEAHDRVFLPFQRLGDRDNHTGVGLGLALSRGLTEAMGGTLDPDETPGGGLTMILTFPICSKPVTT</sequence>
<dbReference type="EC" id="2.7.13.3" evidence="4"/>
<feature type="transmembrane region" description="Helical" evidence="14">
    <location>
        <begin position="409"/>
        <end position="438"/>
    </location>
</feature>
<dbReference type="InterPro" id="IPR004358">
    <property type="entry name" value="Sig_transdc_His_kin-like_C"/>
</dbReference>
<gene>
    <name evidence="16" type="ORF">GCM10009560_12710</name>
</gene>
<dbReference type="RefSeq" id="WP_343948748.1">
    <property type="nucleotide sequence ID" value="NZ_BAAAHQ010000004.1"/>
</dbReference>
<keyword evidence="10" id="KW-0067">ATP-binding</keyword>
<dbReference type="GO" id="GO:0016301">
    <property type="term" value="F:kinase activity"/>
    <property type="evidence" value="ECO:0007669"/>
    <property type="project" value="UniProtKB-KW"/>
</dbReference>
<keyword evidence="7 14" id="KW-0812">Transmembrane</keyword>
<comment type="catalytic activity">
    <reaction evidence="1">
        <text>ATP + protein L-histidine = ADP + protein N-phospho-L-histidine.</text>
        <dbReference type="EC" id="2.7.13.3"/>
    </reaction>
</comment>
<proteinExistence type="predicted"/>
<dbReference type="Gene3D" id="3.40.50.300">
    <property type="entry name" value="P-loop containing nucleotide triphosphate hydrolases"/>
    <property type="match status" value="1"/>
</dbReference>
<dbReference type="InterPro" id="IPR052023">
    <property type="entry name" value="Histidine_kinase_KdpD"/>
</dbReference>